<gene>
    <name evidence="3" type="ORF">CXB51_022851</name>
</gene>
<protein>
    <submittedName>
        <fullName evidence="3">Uncharacterized protein</fullName>
    </submittedName>
</protein>
<dbReference type="Proteomes" id="UP000701853">
    <property type="component" value="Chromosome 9"/>
</dbReference>
<feature type="signal peptide" evidence="2">
    <location>
        <begin position="1"/>
        <end position="25"/>
    </location>
</feature>
<dbReference type="AlphaFoldDB" id="A0A8J5YTL7"/>
<dbReference type="OrthoDB" id="1113432at2759"/>
<feature type="chain" id="PRO_5035312119" evidence="2">
    <location>
        <begin position="26"/>
        <end position="283"/>
    </location>
</feature>
<sequence length="283" mass="29706">MVMEHRFWLSIMFMVALSLAHLADATLRFGMFPKGVLIPSFGSSTHSTLSLMTPISSLLSKSSNFRILPTSVSILPSGPSGSTSDPPPLPLISTFSSLLKSSNFKILPTGVPIPLSRPSGSTSDPPPPPSISTSSSLLKSSYFRILPTSVPIPPPGLEPGPSGSTSDPPPPPLISTSLLKSSNFKITLQEFRAFDRCNASIQDAAAPSTYPPFPPMILASLSLSKSLKFGMLPKGVPIPPSGLSRRTSDLPPPPPPLTSTSLSISKSLNFGILPKGPPSPGKM</sequence>
<feature type="region of interest" description="Disordered" evidence="1">
    <location>
        <begin position="238"/>
        <end position="283"/>
    </location>
</feature>
<accession>A0A8J5YTL7</accession>
<feature type="compositionally biased region" description="Low complexity" evidence="1">
    <location>
        <begin position="258"/>
        <end position="268"/>
    </location>
</feature>
<evidence type="ECO:0000313" key="3">
    <source>
        <dbReference type="EMBL" id="KAG8484486.1"/>
    </source>
</evidence>
<proteinExistence type="predicted"/>
<reference evidence="3 4" key="1">
    <citation type="journal article" date="2021" name="bioRxiv">
        <title>The Gossypium anomalum genome as a resource for cotton improvement and evolutionary analysis of hybrid incompatibility.</title>
        <authorList>
            <person name="Grover C.E."/>
            <person name="Yuan D."/>
            <person name="Arick M.A."/>
            <person name="Miller E.R."/>
            <person name="Hu G."/>
            <person name="Peterson D.G."/>
            <person name="Wendel J.F."/>
            <person name="Udall J.A."/>
        </authorList>
    </citation>
    <scope>NUCLEOTIDE SEQUENCE [LARGE SCALE GENOMIC DNA]</scope>
    <source>
        <strain evidence="3">JFW-Udall</strain>
        <tissue evidence="3">Leaf</tissue>
    </source>
</reference>
<evidence type="ECO:0000313" key="4">
    <source>
        <dbReference type="Proteomes" id="UP000701853"/>
    </source>
</evidence>
<dbReference type="PANTHER" id="PTHR37380:SF2">
    <property type="entry name" value="PROTEIN, PUTATIVE-RELATED"/>
    <property type="match status" value="1"/>
</dbReference>
<dbReference type="EMBL" id="JAHUZN010000009">
    <property type="protein sequence ID" value="KAG8484486.1"/>
    <property type="molecule type" value="Genomic_DNA"/>
</dbReference>
<comment type="caution">
    <text evidence="3">The sequence shown here is derived from an EMBL/GenBank/DDBJ whole genome shotgun (WGS) entry which is preliminary data.</text>
</comment>
<name>A0A8J5YTL7_9ROSI</name>
<evidence type="ECO:0000256" key="1">
    <source>
        <dbReference type="SAM" id="MobiDB-lite"/>
    </source>
</evidence>
<evidence type="ECO:0000256" key="2">
    <source>
        <dbReference type="SAM" id="SignalP"/>
    </source>
</evidence>
<feature type="region of interest" description="Disordered" evidence="1">
    <location>
        <begin position="115"/>
        <end position="135"/>
    </location>
</feature>
<keyword evidence="4" id="KW-1185">Reference proteome</keyword>
<keyword evidence="2" id="KW-0732">Signal</keyword>
<feature type="region of interest" description="Disordered" evidence="1">
    <location>
        <begin position="153"/>
        <end position="175"/>
    </location>
</feature>
<organism evidence="3 4">
    <name type="scientific">Gossypium anomalum</name>
    <dbReference type="NCBI Taxonomy" id="47600"/>
    <lineage>
        <taxon>Eukaryota</taxon>
        <taxon>Viridiplantae</taxon>
        <taxon>Streptophyta</taxon>
        <taxon>Embryophyta</taxon>
        <taxon>Tracheophyta</taxon>
        <taxon>Spermatophyta</taxon>
        <taxon>Magnoliopsida</taxon>
        <taxon>eudicotyledons</taxon>
        <taxon>Gunneridae</taxon>
        <taxon>Pentapetalae</taxon>
        <taxon>rosids</taxon>
        <taxon>malvids</taxon>
        <taxon>Malvales</taxon>
        <taxon>Malvaceae</taxon>
        <taxon>Malvoideae</taxon>
        <taxon>Gossypium</taxon>
    </lineage>
</organism>
<dbReference type="PANTHER" id="PTHR37380">
    <property type="entry name" value="CLE FAMILY OSCLE501 PROTEIN"/>
    <property type="match status" value="1"/>
</dbReference>